<name>A0A1W2EXU3_9FIRM</name>
<dbReference type="EMBL" id="FWXI01000034">
    <property type="protein sequence ID" value="SMD14501.1"/>
    <property type="molecule type" value="Genomic_DNA"/>
</dbReference>
<dbReference type="GO" id="GO:0016793">
    <property type="term" value="F:triphosphoric monoester hydrolase activity"/>
    <property type="evidence" value="ECO:0007669"/>
    <property type="project" value="InterPro"/>
</dbReference>
<keyword evidence="4" id="KW-1185">Reference proteome</keyword>
<dbReference type="InterPro" id="IPR006261">
    <property type="entry name" value="dGTPase"/>
</dbReference>
<sequence>MIESQDSLAYAAPISLLKDDFKNLRPNYRDAFMRDRDRIMYSKPFRRLAGKTQVYAAGYDDHARNRLTHSLEVAQIAKTIAVALKLDVNLVEAIALGHDLGHTPFGHAGEWQLNEILNYKNEKLNKKLAIGPYLSEQVIEEYRGFKHNLQGVRIIVDLEGNKLLGINKITPYTLAGIWFHSDSPRDPKKHSYYNKYETNLKLDLFPLAWSLEGLVVAKADEIAQRHHDIEDAIVCHFLSPTDVIGYLEELFNNPEIKGSNIYQERIYRFTELKNIGSSSNFSKDEFLYALSGFIVDLLVSDLVENTTTKLKINNFRSSEVIPKITDISEARQFVEFSAPINRMDKELHKKLKKVVLNSRGVQRMDSKGKFIIRRLCEAYVTAPQQMPDKTIFAVFREYIRNQRYMIDREINYVKSKEGHIIPISNNYIMSIDELQRLSKPTERISTLQYQRNLLSGIYEQSYSIFASTADAREALDYCLKGDRSDGDPIEPSLKSSEGPRKLIFNTLLFKLSLLRVVCDYIAGMTDSYAEEEYRKLYVIAPDILG</sequence>
<protein>
    <submittedName>
        <fullName evidence="3">dGTPase</fullName>
    </submittedName>
</protein>
<dbReference type="STRING" id="112901.SAMN04488500_1344"/>
<dbReference type="AlphaFoldDB" id="A0A1W2EXU3"/>
<dbReference type="PANTHER" id="PTHR35795:SF1">
    <property type="entry name" value="BIS(5'-NUCLEOSYL)-TETRAPHOSPHATASE, SYMMETRICAL"/>
    <property type="match status" value="1"/>
</dbReference>
<organism evidence="3 4">
    <name type="scientific">Sporomusa malonica</name>
    <dbReference type="NCBI Taxonomy" id="112901"/>
    <lineage>
        <taxon>Bacteria</taxon>
        <taxon>Bacillati</taxon>
        <taxon>Bacillota</taxon>
        <taxon>Negativicutes</taxon>
        <taxon>Selenomonadales</taxon>
        <taxon>Sporomusaceae</taxon>
        <taxon>Sporomusa</taxon>
    </lineage>
</organism>
<feature type="domain" description="HD" evidence="2">
    <location>
        <begin position="66"/>
        <end position="225"/>
    </location>
</feature>
<gene>
    <name evidence="3" type="ORF">SAMN04488500_1344</name>
</gene>
<dbReference type="Proteomes" id="UP000192738">
    <property type="component" value="Unassembled WGS sequence"/>
</dbReference>
<proteinExistence type="predicted"/>
<dbReference type="InterPro" id="IPR003607">
    <property type="entry name" value="HD/PDEase_dom"/>
</dbReference>
<dbReference type="Pfam" id="PF01966">
    <property type="entry name" value="HD"/>
    <property type="match status" value="1"/>
</dbReference>
<accession>A0A1W2EXU3</accession>
<dbReference type="PANTHER" id="PTHR35795">
    <property type="entry name" value="SLR1885 PROTEIN"/>
    <property type="match status" value="1"/>
</dbReference>
<dbReference type="Gene3D" id="1.10.3210.10">
    <property type="entry name" value="Hypothetical protein af1432"/>
    <property type="match status" value="2"/>
</dbReference>
<dbReference type="InterPro" id="IPR006674">
    <property type="entry name" value="HD_domain"/>
</dbReference>
<evidence type="ECO:0000256" key="1">
    <source>
        <dbReference type="ARBA" id="ARBA00022801"/>
    </source>
</evidence>
<reference evidence="3 4" key="1">
    <citation type="submission" date="2017-04" db="EMBL/GenBank/DDBJ databases">
        <authorList>
            <person name="Afonso C.L."/>
            <person name="Miller P.J."/>
            <person name="Scott M.A."/>
            <person name="Spackman E."/>
            <person name="Goraichik I."/>
            <person name="Dimitrov K.M."/>
            <person name="Suarez D.L."/>
            <person name="Swayne D.E."/>
        </authorList>
    </citation>
    <scope>NUCLEOTIDE SEQUENCE [LARGE SCALE GENOMIC DNA]</scope>
    <source>
        <strain evidence="3 4">DSM 5090</strain>
    </source>
</reference>
<dbReference type="SMART" id="SM00471">
    <property type="entry name" value="HDc"/>
    <property type="match status" value="1"/>
</dbReference>
<dbReference type="Pfam" id="PF13286">
    <property type="entry name" value="HD_assoc"/>
    <property type="match status" value="2"/>
</dbReference>
<dbReference type="OrthoDB" id="9803619at2"/>
<dbReference type="RefSeq" id="WP_084578338.1">
    <property type="nucleotide sequence ID" value="NZ_CP155572.1"/>
</dbReference>
<evidence type="ECO:0000313" key="3">
    <source>
        <dbReference type="EMBL" id="SMD14501.1"/>
    </source>
</evidence>
<keyword evidence="1" id="KW-0378">Hydrolase</keyword>
<dbReference type="PROSITE" id="PS51831">
    <property type="entry name" value="HD"/>
    <property type="match status" value="1"/>
</dbReference>
<dbReference type="NCBIfam" id="TIGR01353">
    <property type="entry name" value="dGTP_triPase"/>
    <property type="match status" value="1"/>
</dbReference>
<evidence type="ECO:0000313" key="4">
    <source>
        <dbReference type="Proteomes" id="UP000192738"/>
    </source>
</evidence>
<evidence type="ECO:0000259" key="2">
    <source>
        <dbReference type="PROSITE" id="PS51831"/>
    </source>
</evidence>
<dbReference type="InterPro" id="IPR051094">
    <property type="entry name" value="Diverse_Catalytic_Enzymes"/>
</dbReference>
<dbReference type="SUPFAM" id="SSF109604">
    <property type="entry name" value="HD-domain/PDEase-like"/>
    <property type="match status" value="1"/>
</dbReference>
<dbReference type="InterPro" id="IPR026875">
    <property type="entry name" value="PHydrolase_assoc_dom"/>
</dbReference>
<dbReference type="CDD" id="cd00077">
    <property type="entry name" value="HDc"/>
    <property type="match status" value="1"/>
</dbReference>